<dbReference type="Gene3D" id="3.90.1150.50">
    <property type="entry name" value="Transcription-repair-coupling factor, D7 domain"/>
    <property type="match status" value="1"/>
</dbReference>
<keyword evidence="2 13" id="KW-0963">Cytoplasm</keyword>
<dbReference type="EC" id="3.6.4.-" evidence="13"/>
<evidence type="ECO:0000313" key="17">
    <source>
        <dbReference type="Proteomes" id="UP000094769"/>
    </source>
</evidence>
<dbReference type="PANTHER" id="PTHR47964">
    <property type="entry name" value="ATP-DEPENDENT DNA HELICASE HOMOLOG RECG, CHLOROPLASTIC"/>
    <property type="match status" value="1"/>
</dbReference>
<dbReference type="PROSITE" id="PS51194">
    <property type="entry name" value="HELICASE_CTER"/>
    <property type="match status" value="1"/>
</dbReference>
<dbReference type="SMART" id="SM00487">
    <property type="entry name" value="DEXDc"/>
    <property type="match status" value="1"/>
</dbReference>
<dbReference type="CDD" id="cd17991">
    <property type="entry name" value="DEXHc_TRCF"/>
    <property type="match status" value="1"/>
</dbReference>
<dbReference type="SMART" id="SM00490">
    <property type="entry name" value="HELICc"/>
    <property type="match status" value="1"/>
</dbReference>
<dbReference type="SUPFAM" id="SSF141259">
    <property type="entry name" value="CarD-like"/>
    <property type="match status" value="1"/>
</dbReference>
<dbReference type="RefSeq" id="WP_069126008.1">
    <property type="nucleotide sequence ID" value="NZ_MARB01000015.1"/>
</dbReference>
<evidence type="ECO:0000256" key="2">
    <source>
        <dbReference type="ARBA" id="ARBA00022490"/>
    </source>
</evidence>
<keyword evidence="5 13" id="KW-0378">Hydrolase</keyword>
<evidence type="ECO:0000256" key="10">
    <source>
        <dbReference type="ARBA" id="ARBA00061104"/>
    </source>
</evidence>
<dbReference type="InterPro" id="IPR001650">
    <property type="entry name" value="Helicase_C-like"/>
</dbReference>
<dbReference type="InterPro" id="IPR011545">
    <property type="entry name" value="DEAD/DEAH_box_helicase_dom"/>
</dbReference>
<dbReference type="InterPro" id="IPR027417">
    <property type="entry name" value="P-loop_NTPase"/>
</dbReference>
<comment type="subcellular location">
    <subcellularLocation>
        <location evidence="1 13">Cytoplasm</location>
    </subcellularLocation>
</comment>
<keyword evidence="7 13" id="KW-0067">ATP-binding</keyword>
<dbReference type="EMBL" id="MARB01000015">
    <property type="protein sequence ID" value="ODJ87023.1"/>
    <property type="molecule type" value="Genomic_DNA"/>
</dbReference>
<dbReference type="PANTHER" id="PTHR47964:SF1">
    <property type="entry name" value="ATP-DEPENDENT DNA HELICASE HOMOLOG RECG, CHLOROPLASTIC"/>
    <property type="match status" value="1"/>
</dbReference>
<evidence type="ECO:0000313" key="16">
    <source>
        <dbReference type="EMBL" id="ODJ87023.1"/>
    </source>
</evidence>
<dbReference type="InterPro" id="IPR048635">
    <property type="entry name" value="MFD_D3"/>
</dbReference>
<evidence type="ECO:0000259" key="14">
    <source>
        <dbReference type="PROSITE" id="PS51192"/>
    </source>
</evidence>
<dbReference type="HAMAP" id="MF_00969">
    <property type="entry name" value="TRCF"/>
    <property type="match status" value="1"/>
</dbReference>
<feature type="domain" description="Helicase ATP-binding" evidence="14">
    <location>
        <begin position="630"/>
        <end position="791"/>
    </location>
</feature>
<dbReference type="Pfam" id="PF21132">
    <property type="entry name" value="MFD_D3"/>
    <property type="match status" value="1"/>
</dbReference>
<dbReference type="GO" id="GO:0003678">
    <property type="term" value="F:DNA helicase activity"/>
    <property type="evidence" value="ECO:0007669"/>
    <property type="project" value="TreeGrafter"/>
</dbReference>
<dbReference type="NCBIfam" id="TIGR00580">
    <property type="entry name" value="mfd"/>
    <property type="match status" value="1"/>
</dbReference>
<evidence type="ECO:0000256" key="9">
    <source>
        <dbReference type="ARBA" id="ARBA00023204"/>
    </source>
</evidence>
<comment type="similarity">
    <text evidence="10 13">In the N-terminal section; belongs to the UvrB family.</text>
</comment>
<dbReference type="InterPro" id="IPR036101">
    <property type="entry name" value="CarD-like/TRCF_RID_sf"/>
</dbReference>
<evidence type="ECO:0000256" key="5">
    <source>
        <dbReference type="ARBA" id="ARBA00022801"/>
    </source>
</evidence>
<proteinExistence type="inferred from homology"/>
<dbReference type="GO" id="GO:0016787">
    <property type="term" value="F:hydrolase activity"/>
    <property type="evidence" value="ECO:0007669"/>
    <property type="project" value="UniProtKB-KW"/>
</dbReference>
<dbReference type="Gene3D" id="3.40.50.11180">
    <property type="match status" value="1"/>
</dbReference>
<keyword evidence="6" id="KW-0347">Helicase</keyword>
<dbReference type="InterPro" id="IPR041471">
    <property type="entry name" value="UvrB_inter"/>
</dbReference>
<comment type="similarity">
    <text evidence="11 13">In the C-terminal section; belongs to the helicase family. RecG subfamily.</text>
</comment>
<evidence type="ECO:0000256" key="12">
    <source>
        <dbReference type="ARBA" id="ARBA00070128"/>
    </source>
</evidence>
<dbReference type="Gene3D" id="2.40.10.170">
    <property type="match status" value="1"/>
</dbReference>
<evidence type="ECO:0000256" key="4">
    <source>
        <dbReference type="ARBA" id="ARBA00022763"/>
    </source>
</evidence>
<reference evidence="16 17" key="1">
    <citation type="submission" date="2016-06" db="EMBL/GenBank/DDBJ databases">
        <title>Genome sequence of endosymbiont of Candidatus Endolucinida thiodiazotropha.</title>
        <authorList>
            <person name="Poehlein A."/>
            <person name="Koenig S."/>
            <person name="Heiden S.E."/>
            <person name="Thuermer A."/>
            <person name="Voget S."/>
            <person name="Daniel R."/>
            <person name="Markert S."/>
            <person name="Gros O."/>
            <person name="Schweder T."/>
        </authorList>
    </citation>
    <scope>NUCLEOTIDE SEQUENCE [LARGE SCALE GENOMIC DNA]</scope>
    <source>
        <strain evidence="16 17">COS</strain>
    </source>
</reference>
<dbReference type="Gene3D" id="3.30.2060.10">
    <property type="entry name" value="Penicillin-binding protein 1b domain"/>
    <property type="match status" value="1"/>
</dbReference>
<dbReference type="Gene3D" id="3.40.50.300">
    <property type="entry name" value="P-loop containing nucleotide triphosphate hydrolases"/>
    <property type="match status" value="2"/>
</dbReference>
<dbReference type="GO" id="GO:0005524">
    <property type="term" value="F:ATP binding"/>
    <property type="evidence" value="ECO:0007669"/>
    <property type="project" value="UniProtKB-UniRule"/>
</dbReference>
<dbReference type="SUPFAM" id="SSF143517">
    <property type="entry name" value="TRCF domain-like"/>
    <property type="match status" value="1"/>
</dbReference>
<dbReference type="AlphaFoldDB" id="A0A7Z0VK23"/>
<evidence type="ECO:0000259" key="15">
    <source>
        <dbReference type="PROSITE" id="PS51194"/>
    </source>
</evidence>
<gene>
    <name evidence="13 16" type="primary">mfd</name>
    <name evidence="16" type="ORF">CODIS_27720</name>
</gene>
<dbReference type="InterPro" id="IPR037235">
    <property type="entry name" value="TRCF-like_C_D7"/>
</dbReference>
<feature type="domain" description="Helicase C-terminal" evidence="15">
    <location>
        <begin position="808"/>
        <end position="966"/>
    </location>
</feature>
<keyword evidence="4 13" id="KW-0227">DNA damage</keyword>
<dbReference type="PROSITE" id="PS51192">
    <property type="entry name" value="HELICASE_ATP_BIND_1"/>
    <property type="match status" value="1"/>
</dbReference>
<dbReference type="SMART" id="SM01058">
    <property type="entry name" value="CarD_TRCF"/>
    <property type="match status" value="1"/>
</dbReference>
<dbReference type="InterPro" id="IPR004576">
    <property type="entry name" value="Mfd"/>
</dbReference>
<dbReference type="Pfam" id="PF03461">
    <property type="entry name" value="TRCF"/>
    <property type="match status" value="1"/>
</dbReference>
<dbReference type="GO" id="GO:0006355">
    <property type="term" value="P:regulation of DNA-templated transcription"/>
    <property type="evidence" value="ECO:0007669"/>
    <property type="project" value="UniProtKB-UniRule"/>
</dbReference>
<dbReference type="Pfam" id="PF02559">
    <property type="entry name" value="CarD_TRCF_RID"/>
    <property type="match status" value="1"/>
</dbReference>
<dbReference type="Pfam" id="PF17757">
    <property type="entry name" value="UvrB_inter"/>
    <property type="match status" value="1"/>
</dbReference>
<dbReference type="InterPro" id="IPR047112">
    <property type="entry name" value="RecG/Mfd"/>
</dbReference>
<name>A0A7Z0VK23_9GAMM</name>
<evidence type="ECO:0000256" key="13">
    <source>
        <dbReference type="HAMAP-Rule" id="MF_00969"/>
    </source>
</evidence>
<keyword evidence="3 13" id="KW-0547">Nucleotide-binding</keyword>
<dbReference type="InterPro" id="IPR014001">
    <property type="entry name" value="Helicase_ATP-bd"/>
</dbReference>
<evidence type="ECO:0000256" key="3">
    <source>
        <dbReference type="ARBA" id="ARBA00022741"/>
    </source>
</evidence>
<keyword evidence="9 13" id="KW-0234">DNA repair</keyword>
<keyword evidence="8 13" id="KW-0238">DNA-binding</keyword>
<organism evidence="16 17">
    <name type="scientific">Candidatus Thiodiazotropha endolucinida</name>
    <dbReference type="NCBI Taxonomy" id="1655433"/>
    <lineage>
        <taxon>Bacteria</taxon>
        <taxon>Pseudomonadati</taxon>
        <taxon>Pseudomonadota</taxon>
        <taxon>Gammaproteobacteria</taxon>
        <taxon>Chromatiales</taxon>
        <taxon>Sedimenticolaceae</taxon>
        <taxon>Candidatus Thiodiazotropha</taxon>
    </lineage>
</organism>
<dbReference type="OrthoDB" id="9804325at2"/>
<dbReference type="FunFam" id="3.40.50.300:FF:000300">
    <property type="entry name" value="Transcription-repair-coupling factor"/>
    <property type="match status" value="1"/>
</dbReference>
<dbReference type="Gene3D" id="3.40.50.11140">
    <property type="match status" value="1"/>
</dbReference>
<dbReference type="GO" id="GO:0000716">
    <property type="term" value="P:transcription-coupled nucleotide-excision repair, DNA damage recognition"/>
    <property type="evidence" value="ECO:0007669"/>
    <property type="project" value="UniProtKB-UniRule"/>
</dbReference>
<comment type="function">
    <text evidence="13">Couples transcription and DNA repair by recognizing RNA polymerase (RNAP) stalled at DNA lesions. Mediates ATP-dependent release of RNAP and its truncated transcript from the DNA, and recruitment of nucleotide excision repair machinery to the damaged site.</text>
</comment>
<dbReference type="Proteomes" id="UP000094769">
    <property type="component" value="Unassembled WGS sequence"/>
</dbReference>
<evidence type="ECO:0000256" key="1">
    <source>
        <dbReference type="ARBA" id="ARBA00004496"/>
    </source>
</evidence>
<dbReference type="SMART" id="SM00982">
    <property type="entry name" value="TRCF"/>
    <property type="match status" value="1"/>
</dbReference>
<dbReference type="InterPro" id="IPR005118">
    <property type="entry name" value="TRCF_C"/>
</dbReference>
<dbReference type="SUPFAM" id="SSF52540">
    <property type="entry name" value="P-loop containing nucleoside triphosphate hydrolases"/>
    <property type="match status" value="4"/>
</dbReference>
<comment type="caution">
    <text evidence="16">The sequence shown here is derived from an EMBL/GenBank/DDBJ whole genome shotgun (WGS) entry which is preliminary data.</text>
</comment>
<evidence type="ECO:0000256" key="11">
    <source>
        <dbReference type="ARBA" id="ARBA00061399"/>
    </source>
</evidence>
<evidence type="ECO:0000256" key="6">
    <source>
        <dbReference type="ARBA" id="ARBA00022806"/>
    </source>
</evidence>
<dbReference type="Pfam" id="PF00270">
    <property type="entry name" value="DEAD"/>
    <property type="match status" value="1"/>
</dbReference>
<keyword evidence="17" id="KW-1185">Reference proteome</keyword>
<evidence type="ECO:0000256" key="7">
    <source>
        <dbReference type="ARBA" id="ARBA00022840"/>
    </source>
</evidence>
<dbReference type="NCBIfam" id="NF007966">
    <property type="entry name" value="PRK10689.1"/>
    <property type="match status" value="1"/>
</dbReference>
<sequence>MSEKPVQPLSPFEPILPQAAGERLQWGGLHGSSAALAIANAASAYQGLLLVVTHDMQSATRLERELGFFLDTADVPVVNFPDWETLPYDLFSPLPELISQRLLTLYRLPRMQRGVLVAPVSTLMQRLAPKSFLDAHCLIVECGQSIDLDETRRRLEHGGYQCVSQVFSHGEFAVRGSLLDIFPMGSQRPYRIDLFDDEVDTIRTFDPESQRSCDKVPRIEMLPAREFPMDEAGINRFRRNYRSQFEGDLQQSLIYQDVSDGRIPGGLEYYLPLFFEQTETLFDYLPEHHMVMELEEVRDRATIFFNEVKARFEERRHDLERPLLAPSKLYISADELASLLKQGHSIMLSHHKIAARSKGYADVVNFSSKLPPPVAFQVRSKDPASALRHFLENKSTRVLIIAEGAGRREMLLGTLRDLHIDPKVVDGWESFLNDNIKIALCVAPLEQGLWLQEQGIALITETQLYGERVRQERRRRKVSQDPDQIVRNLTELHMGAPVVHEDHGVGRYLGLQTLNVGGMETEFLTLEYARGDKLYVPVASLHLISRYAGASPENAPLHRLGGDQWEKTKRKAAKQIRDVAAELLEIYARRAARQGVAFPTPDDEYQAFASSFDFEETPDQFQTIDAVLQDMVSTRPMDRVVCGDVGFGKTEVAMRAAFMATQGNKQIAVLVPTTLLAQQHYQNFTDRFADWPVKVESLSRFRTGKQQQKVIDGLRDGTIDIVVGTHKLLSQEIKFKNLGLVIIDEEHRFGVRHKEKLKALRSEVDLLTLTATPIPRTLNMAMSGMRDLSIIATPPALRHPVKTFVSQWNDSLIIEACQRELKRGGQIYFLHNEVSTIENMAERLESLLPGIRLQIAHGQMRERELEGIMRDFYHQRFSLLVCTTIIESGIDVPSANTMIINRADKLGLAQLHQIRGRVGRSHHRAYAYLLTPPPGSMTADAKKRLEAIESLEDLGAGFTLSTHDLEIRGAGELLGEEQSGQIQEIGFSLYTELLDRAVAALKAGRQPELDRPLDHGTEIELNIPALLPEDYLPDVHSRLVLYKRIASAKDQTELRDLQVEMIDRFGLLPEATKNLFEITELKLRAHPLGIRKIEAGPKGARLLFDENPKLDPAILIGLIQSRPNTYKLDGNDKLRYFADLETPDGRVKKIHTLLDSLID</sequence>
<dbReference type="FunFam" id="3.40.50.300:FF:000546">
    <property type="entry name" value="Transcription-repair-coupling factor"/>
    <property type="match status" value="1"/>
</dbReference>
<accession>A0A7Z0VK23</accession>
<evidence type="ECO:0000256" key="8">
    <source>
        <dbReference type="ARBA" id="ARBA00023125"/>
    </source>
</evidence>
<dbReference type="Pfam" id="PF00271">
    <property type="entry name" value="Helicase_C"/>
    <property type="match status" value="1"/>
</dbReference>
<dbReference type="InterPro" id="IPR003711">
    <property type="entry name" value="CarD-like/TRCF_RID"/>
</dbReference>
<dbReference type="GO" id="GO:0003684">
    <property type="term" value="F:damaged DNA binding"/>
    <property type="evidence" value="ECO:0007669"/>
    <property type="project" value="InterPro"/>
</dbReference>
<protein>
    <recommendedName>
        <fullName evidence="12 13">Transcription-repair-coupling factor</fullName>
        <shortName evidence="13">TRCF</shortName>
        <ecNumber evidence="13">3.6.4.-</ecNumber>
    </recommendedName>
</protein>
<dbReference type="GO" id="GO:0005737">
    <property type="term" value="C:cytoplasm"/>
    <property type="evidence" value="ECO:0007669"/>
    <property type="project" value="UniProtKB-SubCell"/>
</dbReference>